<dbReference type="Gene3D" id="2.40.10.220">
    <property type="entry name" value="predicted glycosyltransferase like domains"/>
    <property type="match status" value="2"/>
</dbReference>
<reference evidence="2" key="1">
    <citation type="submission" date="2016-08" db="EMBL/GenBank/DDBJ databases">
        <title>Whole genome sequence of Mesorhizobium sp. strain UASWS1009 isolated from industrial sewage.</title>
        <authorList>
            <person name="Crovadore J."/>
            <person name="Calmin G."/>
            <person name="Chablais R."/>
            <person name="Cochard B."/>
            <person name="Lefort F."/>
        </authorList>
    </citation>
    <scope>NUCLEOTIDE SEQUENCE [LARGE SCALE GENOMIC DNA]</scope>
    <source>
        <strain evidence="2">UASWS1009</strain>
    </source>
</reference>
<protein>
    <submittedName>
        <fullName evidence="2">Pilus assembly protein PilZ</fullName>
    </submittedName>
</protein>
<organism evidence="2 3">
    <name type="scientific">Mesorhizobium hungaricum</name>
    <dbReference type="NCBI Taxonomy" id="1566387"/>
    <lineage>
        <taxon>Bacteria</taxon>
        <taxon>Pseudomonadati</taxon>
        <taxon>Pseudomonadota</taxon>
        <taxon>Alphaproteobacteria</taxon>
        <taxon>Hyphomicrobiales</taxon>
        <taxon>Phyllobacteriaceae</taxon>
        <taxon>Mesorhizobium</taxon>
    </lineage>
</organism>
<dbReference type="Pfam" id="PF07238">
    <property type="entry name" value="PilZ"/>
    <property type="match status" value="2"/>
</dbReference>
<feature type="domain" description="PilZ" evidence="1">
    <location>
        <begin position="14"/>
        <end position="99"/>
    </location>
</feature>
<sequence>MRSAAIEHAPAAAERRNFQRVRVKIYGRFMLEDRSEHPCQVIDMSPGNVALRADRTGEPGEKIIAYLDHIGRIEGVMTRRLQDGFAMTVVASERKRDKLAAQLTWLANKHELDLPEDRRHERVAPRNPMSVLHLSDGRQYQCRIIDLSLSGAAIEIDVKPAIGVQVVLGTMRGQVVRHFEEGIAIEFAVVQRPETLDSEFNRPRA</sequence>
<dbReference type="STRING" id="1566387.QV13_18360"/>
<dbReference type="AlphaFoldDB" id="A0A1C2DIG5"/>
<dbReference type="SUPFAM" id="SSF141371">
    <property type="entry name" value="PilZ domain-like"/>
    <property type="match status" value="2"/>
</dbReference>
<evidence type="ECO:0000259" key="1">
    <source>
        <dbReference type="Pfam" id="PF07238"/>
    </source>
</evidence>
<dbReference type="EMBL" id="MDEO01000035">
    <property type="protein sequence ID" value="OCX14436.1"/>
    <property type="molecule type" value="Genomic_DNA"/>
</dbReference>
<name>A0A1C2DIG5_9HYPH</name>
<gene>
    <name evidence="2" type="ORF">QV13_18360</name>
</gene>
<dbReference type="InterPro" id="IPR009875">
    <property type="entry name" value="PilZ_domain"/>
</dbReference>
<proteinExistence type="predicted"/>
<accession>A0A1C2DIG5</accession>
<comment type="caution">
    <text evidence="2">The sequence shown here is derived from an EMBL/GenBank/DDBJ whole genome shotgun (WGS) entry which is preliminary data.</text>
</comment>
<dbReference type="OrthoDB" id="9798164at2"/>
<feature type="domain" description="PilZ" evidence="1">
    <location>
        <begin position="117"/>
        <end position="190"/>
    </location>
</feature>
<dbReference type="GO" id="GO:0035438">
    <property type="term" value="F:cyclic-di-GMP binding"/>
    <property type="evidence" value="ECO:0007669"/>
    <property type="project" value="InterPro"/>
</dbReference>
<keyword evidence="3" id="KW-1185">Reference proteome</keyword>
<evidence type="ECO:0000313" key="2">
    <source>
        <dbReference type="EMBL" id="OCX14436.1"/>
    </source>
</evidence>
<dbReference type="RefSeq" id="WP_024926558.1">
    <property type="nucleotide sequence ID" value="NZ_MDEO01000035.1"/>
</dbReference>
<dbReference type="Proteomes" id="UP000094412">
    <property type="component" value="Unassembled WGS sequence"/>
</dbReference>
<evidence type="ECO:0000313" key="3">
    <source>
        <dbReference type="Proteomes" id="UP000094412"/>
    </source>
</evidence>